<gene>
    <name evidence="1" type="ORF">HHI36_014988</name>
</gene>
<proteinExistence type="predicted"/>
<dbReference type="EMBL" id="JABFTP020000062">
    <property type="protein sequence ID" value="KAL3273554.1"/>
    <property type="molecule type" value="Genomic_DNA"/>
</dbReference>
<organism evidence="1 2">
    <name type="scientific">Cryptolaemus montrouzieri</name>
    <dbReference type="NCBI Taxonomy" id="559131"/>
    <lineage>
        <taxon>Eukaryota</taxon>
        <taxon>Metazoa</taxon>
        <taxon>Ecdysozoa</taxon>
        <taxon>Arthropoda</taxon>
        <taxon>Hexapoda</taxon>
        <taxon>Insecta</taxon>
        <taxon>Pterygota</taxon>
        <taxon>Neoptera</taxon>
        <taxon>Endopterygota</taxon>
        <taxon>Coleoptera</taxon>
        <taxon>Polyphaga</taxon>
        <taxon>Cucujiformia</taxon>
        <taxon>Coccinelloidea</taxon>
        <taxon>Coccinellidae</taxon>
        <taxon>Scymninae</taxon>
        <taxon>Scymnini</taxon>
        <taxon>Cryptolaemus</taxon>
    </lineage>
</organism>
<comment type="caution">
    <text evidence="1">The sequence shown here is derived from an EMBL/GenBank/DDBJ whole genome shotgun (WGS) entry which is preliminary data.</text>
</comment>
<protein>
    <submittedName>
        <fullName evidence="1">Uncharacterized protein</fullName>
    </submittedName>
</protein>
<reference evidence="1 2" key="1">
    <citation type="journal article" date="2021" name="BMC Biol.">
        <title>Horizontally acquired antibacterial genes associated with adaptive radiation of ladybird beetles.</title>
        <authorList>
            <person name="Li H.S."/>
            <person name="Tang X.F."/>
            <person name="Huang Y.H."/>
            <person name="Xu Z.Y."/>
            <person name="Chen M.L."/>
            <person name="Du X.Y."/>
            <person name="Qiu B.Y."/>
            <person name="Chen P.T."/>
            <person name="Zhang W."/>
            <person name="Slipinski A."/>
            <person name="Escalona H.E."/>
            <person name="Waterhouse R.M."/>
            <person name="Zwick A."/>
            <person name="Pang H."/>
        </authorList>
    </citation>
    <scope>NUCLEOTIDE SEQUENCE [LARGE SCALE GENOMIC DNA]</scope>
    <source>
        <strain evidence="1">SYSU2018</strain>
    </source>
</reference>
<keyword evidence="2" id="KW-1185">Reference proteome</keyword>
<accession>A0ABD2N4S5</accession>
<evidence type="ECO:0000313" key="2">
    <source>
        <dbReference type="Proteomes" id="UP001516400"/>
    </source>
</evidence>
<name>A0ABD2N4S5_9CUCU</name>
<dbReference type="AlphaFoldDB" id="A0ABD2N4S5"/>
<evidence type="ECO:0000313" key="1">
    <source>
        <dbReference type="EMBL" id="KAL3273554.1"/>
    </source>
</evidence>
<sequence length="109" mass="12473">MNRRICVIALSNEGSAKKKKKYKNIVDHFMSQLDIKVTDLFNNFLTSNYLAIVMNKKTKAGYTSDKIHSKSRKRSPEKGLTLEVRRILLCKLTFDSGSPQDNLKPIIIN</sequence>
<dbReference type="Proteomes" id="UP001516400">
    <property type="component" value="Unassembled WGS sequence"/>
</dbReference>